<protein>
    <submittedName>
        <fullName evidence="1">Gamma-glutamyltranspeptidase family protein</fullName>
    </submittedName>
</protein>
<dbReference type="InterPro" id="IPR052896">
    <property type="entry name" value="GGT-like_enzyme"/>
</dbReference>
<organism evidence="1 2">
    <name type="scientific">Aspergillus kawachii</name>
    <name type="common">White koji mold</name>
    <name type="synonym">Aspergillus awamori var. kawachi</name>
    <dbReference type="NCBI Taxonomy" id="1069201"/>
    <lineage>
        <taxon>Eukaryota</taxon>
        <taxon>Fungi</taxon>
        <taxon>Dikarya</taxon>
        <taxon>Ascomycota</taxon>
        <taxon>Pezizomycotina</taxon>
        <taxon>Eurotiomycetes</taxon>
        <taxon>Eurotiomycetidae</taxon>
        <taxon>Eurotiales</taxon>
        <taxon>Aspergillaceae</taxon>
        <taxon>Aspergillus</taxon>
        <taxon>Aspergillus subgen. Circumdati</taxon>
    </lineage>
</organism>
<dbReference type="Proteomes" id="UP000075230">
    <property type="component" value="Unassembled WGS sequence"/>
</dbReference>
<comment type="caution">
    <text evidence="1">The sequence shown here is derived from an EMBL/GenBank/DDBJ whole genome shotgun (WGS) entry which is preliminary data.</text>
</comment>
<reference evidence="1 2" key="1">
    <citation type="journal article" date="2016" name="DNA Res.">
        <title>Genome sequence of Aspergillus luchuensis NBRC 4314.</title>
        <authorList>
            <person name="Yamada O."/>
            <person name="Machida M."/>
            <person name="Hosoyama A."/>
            <person name="Goto M."/>
            <person name="Takahashi T."/>
            <person name="Futagami T."/>
            <person name="Yamagata Y."/>
            <person name="Takeuchi M."/>
            <person name="Kobayashi T."/>
            <person name="Koike H."/>
            <person name="Abe K."/>
            <person name="Asai K."/>
            <person name="Arita M."/>
            <person name="Fujita N."/>
            <person name="Fukuda K."/>
            <person name="Higa K."/>
            <person name="Horikawa H."/>
            <person name="Ishikawa T."/>
            <person name="Jinno K."/>
            <person name="Kato Y."/>
            <person name="Kirimura K."/>
            <person name="Mizutani O."/>
            <person name="Nakasone K."/>
            <person name="Sano M."/>
            <person name="Shiraishi Y."/>
            <person name="Tsukahara M."/>
            <person name="Gomi K."/>
        </authorList>
    </citation>
    <scope>NUCLEOTIDE SEQUENCE [LARGE SCALE GENOMIC DNA]</scope>
    <source>
        <strain evidence="1 2">RIB 2604</strain>
    </source>
</reference>
<reference evidence="2" key="2">
    <citation type="submission" date="2016-02" db="EMBL/GenBank/DDBJ databases">
        <title>Genome sequencing of Aspergillus luchuensis NBRC 4314.</title>
        <authorList>
            <person name="Yamada O."/>
        </authorList>
    </citation>
    <scope>NUCLEOTIDE SEQUENCE [LARGE SCALE GENOMIC DNA]</scope>
    <source>
        <strain evidence="2">RIB 2604</strain>
    </source>
</reference>
<dbReference type="AlphaFoldDB" id="A0A146F6P3"/>
<dbReference type="Gene3D" id="1.10.246.130">
    <property type="match status" value="1"/>
</dbReference>
<dbReference type="PANTHER" id="PTHR43881">
    <property type="entry name" value="GAMMA-GLUTAMYLTRANSPEPTIDASE (AFU_ORTHOLOGUE AFUA_4G13580)"/>
    <property type="match status" value="1"/>
</dbReference>
<dbReference type="PRINTS" id="PR01210">
    <property type="entry name" value="GGTRANSPTASE"/>
</dbReference>
<dbReference type="SUPFAM" id="SSF56235">
    <property type="entry name" value="N-terminal nucleophile aminohydrolases (Ntn hydrolases)"/>
    <property type="match status" value="1"/>
</dbReference>
<dbReference type="Gene3D" id="3.60.20.40">
    <property type="match status" value="1"/>
</dbReference>
<gene>
    <name evidence="1" type="ORF">RIB2604_01002720</name>
</gene>
<dbReference type="EMBL" id="BCWF01000010">
    <property type="protein sequence ID" value="GAT21383.1"/>
    <property type="molecule type" value="Genomic_DNA"/>
</dbReference>
<dbReference type="InterPro" id="IPR043137">
    <property type="entry name" value="GGT_ssub_C"/>
</dbReference>
<sequence length="658" mass="70803">MPGVATGFLIDQDEKDTFTAHYPLPAGITEPMDPREIVYKMLGGCLALLQHICRVHEKPVKSYDGTTLQNTHRDLLTDKSAILSCSDLIEYGFSLPENPFSPFLGRRSAVYSVAGMIACSQPLAASAGQAILAKGGNAAPGSTGIGGDMFCLFYESKTGKVRGLNGSGRSPMNLTLDIARRNLEISPGQSGNIPLNSVLAVTTPGAAAGWVDTLGWFGSGKLSLAEVLEPAVSLAEDGFPVSEISARLWQENEQSLREASSNFRELLKPDTRAKDGVRAPLAGEIMTNPSLARTFRTLATQGKDGFYRGAVADAIVKAVEDRGGLLSHADLVYHVHMGTAETDPVRVQFNGNVDVWEHPPNGQGLVALMALKLLEELERTEQLASFASLRHNSADYIHALIEIFRIAFADGTWWIGDPTFSKTPELLSEAYIAERARHFSPTQASDTMTHGSPAFNSCDTVYFAVVDKDGNAASVVNSNYHGFGTGIIPRGCGFTLQSRGANFTLVPGHPNVLAPGKRPYHTIIPAIATNPDDGSLHTVFGIMGGFMQPQGHVQLLINMLVFGMDAQKALDAPRVCIGPMGHFGSASVYDRTVYIEEGVDMLVVEELRRRGHVVRMMHGWDREVFGRGQVIRAVHGEGGQTVLEGGSDFRADGMALPA</sequence>
<evidence type="ECO:0000313" key="1">
    <source>
        <dbReference type="EMBL" id="GAT21383.1"/>
    </source>
</evidence>
<dbReference type="VEuPathDB" id="FungiDB:ASPFODRAFT_150508"/>
<name>A0A146F6P3_ASPKA</name>
<proteinExistence type="predicted"/>
<evidence type="ECO:0000313" key="2">
    <source>
        <dbReference type="Proteomes" id="UP000075230"/>
    </source>
</evidence>
<dbReference type="InterPro" id="IPR043138">
    <property type="entry name" value="GGT_lsub"/>
</dbReference>
<dbReference type="InterPro" id="IPR029055">
    <property type="entry name" value="Ntn_hydrolases_N"/>
</dbReference>
<dbReference type="PANTHER" id="PTHR43881:SF1">
    <property type="entry name" value="GAMMA-GLUTAMYLTRANSPEPTIDASE (AFU_ORTHOLOGUE AFUA_4G13580)"/>
    <property type="match status" value="1"/>
</dbReference>
<dbReference type="Pfam" id="PF01019">
    <property type="entry name" value="G_glu_transpept"/>
    <property type="match status" value="1"/>
</dbReference>
<accession>A0A146F6P3</accession>